<evidence type="ECO:0000313" key="1">
    <source>
        <dbReference type="EMBL" id="KAF5347387.1"/>
    </source>
</evidence>
<reference evidence="1 2" key="1">
    <citation type="journal article" date="2020" name="ISME J.">
        <title>Uncovering the hidden diversity of litter-decomposition mechanisms in mushroom-forming fungi.</title>
        <authorList>
            <person name="Floudas D."/>
            <person name="Bentzer J."/>
            <person name="Ahren D."/>
            <person name="Johansson T."/>
            <person name="Persson P."/>
            <person name="Tunlid A."/>
        </authorList>
    </citation>
    <scope>NUCLEOTIDE SEQUENCE [LARGE SCALE GENOMIC DNA]</scope>
    <source>
        <strain evidence="1 2">CBS 291.85</strain>
    </source>
</reference>
<gene>
    <name evidence="1" type="ORF">D9758_011306</name>
</gene>
<dbReference type="EMBL" id="JAACJM010000095">
    <property type="protein sequence ID" value="KAF5347387.1"/>
    <property type="molecule type" value="Genomic_DNA"/>
</dbReference>
<keyword evidence="2" id="KW-1185">Reference proteome</keyword>
<accession>A0A8H5CSY2</accession>
<evidence type="ECO:0000313" key="2">
    <source>
        <dbReference type="Proteomes" id="UP000559256"/>
    </source>
</evidence>
<proteinExistence type="predicted"/>
<name>A0A8H5CSY2_9AGAR</name>
<dbReference type="AlphaFoldDB" id="A0A8H5CSY2"/>
<dbReference type="Proteomes" id="UP000559256">
    <property type="component" value="Unassembled WGS sequence"/>
</dbReference>
<protein>
    <submittedName>
        <fullName evidence="1">Uncharacterized protein</fullName>
    </submittedName>
</protein>
<comment type="caution">
    <text evidence="1">The sequence shown here is derived from an EMBL/GenBank/DDBJ whole genome shotgun (WGS) entry which is preliminary data.</text>
</comment>
<dbReference type="OrthoDB" id="3643at2759"/>
<sequence length="155" mass="17461">MFWDATAVGYIFTHSFDIYYTSFSPSSSSLTGPGPTPYPDFNVTPPAPFPYLDTNNPHLPHPLLQHRHHSRQIQYRGGVTYESVGGVGRWRAFKSWWWTIRLSTTIATNALLKPKCPRHSFSSSVALINNQSRPKIVAERVTLVGYTSDPAAEEH</sequence>
<organism evidence="1 2">
    <name type="scientific">Tetrapyrgos nigripes</name>
    <dbReference type="NCBI Taxonomy" id="182062"/>
    <lineage>
        <taxon>Eukaryota</taxon>
        <taxon>Fungi</taxon>
        <taxon>Dikarya</taxon>
        <taxon>Basidiomycota</taxon>
        <taxon>Agaricomycotina</taxon>
        <taxon>Agaricomycetes</taxon>
        <taxon>Agaricomycetidae</taxon>
        <taxon>Agaricales</taxon>
        <taxon>Marasmiineae</taxon>
        <taxon>Marasmiaceae</taxon>
        <taxon>Tetrapyrgos</taxon>
    </lineage>
</organism>